<keyword evidence="13" id="KW-0594">Phospholipid biosynthesis</keyword>
<feature type="transmembrane region" description="Helical" evidence="19">
    <location>
        <begin position="27"/>
        <end position="44"/>
    </location>
</feature>
<evidence type="ECO:0000256" key="13">
    <source>
        <dbReference type="ARBA" id="ARBA00023209"/>
    </source>
</evidence>
<keyword evidence="4" id="KW-0444">Lipid biosynthesis</keyword>
<evidence type="ECO:0000256" key="4">
    <source>
        <dbReference type="ARBA" id="ARBA00022516"/>
    </source>
</evidence>
<keyword evidence="18" id="KW-0479">Metal-binding</keyword>
<feature type="binding site" evidence="18">
    <location>
        <position position="22"/>
    </location>
    <ligand>
        <name>a divalent metal cation</name>
        <dbReference type="ChEBI" id="CHEBI:60240"/>
    </ligand>
</feature>
<dbReference type="Pfam" id="PF01219">
    <property type="entry name" value="DAGK_prokar"/>
    <property type="match status" value="1"/>
</dbReference>
<evidence type="ECO:0000256" key="2">
    <source>
        <dbReference type="ARBA" id="ARBA00005967"/>
    </source>
</evidence>
<evidence type="ECO:0000256" key="16">
    <source>
        <dbReference type="PIRSR" id="PIRSR600829-2"/>
    </source>
</evidence>
<feature type="binding site" evidence="17">
    <location>
        <position position="22"/>
    </location>
    <ligand>
        <name>ATP</name>
        <dbReference type="ChEBI" id="CHEBI:30616"/>
    </ligand>
</feature>
<evidence type="ECO:0000256" key="3">
    <source>
        <dbReference type="ARBA" id="ARBA00022475"/>
    </source>
</evidence>
<evidence type="ECO:0000256" key="15">
    <source>
        <dbReference type="PIRSR" id="PIRSR600829-1"/>
    </source>
</evidence>
<keyword evidence="8 20" id="KW-0418">Kinase</keyword>
<keyword evidence="12 19" id="KW-0472">Membrane</keyword>
<comment type="caution">
    <text evidence="20">The sequence shown here is derived from an EMBL/GenBank/DDBJ whole genome shotgun (WGS) entry which is preliminary data.</text>
</comment>
<feature type="binding site" evidence="16">
    <location>
        <position position="63"/>
    </location>
    <ligand>
        <name>substrate</name>
    </ligand>
</feature>
<dbReference type="PANTHER" id="PTHR34299:SF1">
    <property type="entry name" value="DIACYLGLYCEROL KINASE"/>
    <property type="match status" value="1"/>
</dbReference>
<feature type="binding site" evidence="17">
    <location>
        <position position="70"/>
    </location>
    <ligand>
        <name>ATP</name>
        <dbReference type="ChEBI" id="CHEBI:30616"/>
    </ligand>
</feature>
<keyword evidence="10 19" id="KW-1133">Transmembrane helix</keyword>
<evidence type="ECO:0000256" key="12">
    <source>
        <dbReference type="ARBA" id="ARBA00023136"/>
    </source>
</evidence>
<keyword evidence="6 19" id="KW-0812">Transmembrane</keyword>
<evidence type="ECO:0000256" key="19">
    <source>
        <dbReference type="SAM" id="Phobius"/>
    </source>
</evidence>
<dbReference type="InterPro" id="IPR000829">
    <property type="entry name" value="DAGK"/>
</dbReference>
<feature type="transmembrane region" description="Helical" evidence="19">
    <location>
        <begin position="50"/>
        <end position="69"/>
    </location>
</feature>
<evidence type="ECO:0000256" key="6">
    <source>
        <dbReference type="ARBA" id="ARBA00022692"/>
    </source>
</evidence>
<keyword evidence="5 20" id="KW-0808">Transferase</keyword>
<keyword evidence="11" id="KW-0443">Lipid metabolism</keyword>
<dbReference type="GO" id="GO:0005886">
    <property type="term" value="C:plasma membrane"/>
    <property type="evidence" value="ECO:0007669"/>
    <property type="project" value="UniProtKB-SubCell"/>
</dbReference>
<dbReference type="GO" id="GO:0008654">
    <property type="term" value="P:phospholipid biosynthetic process"/>
    <property type="evidence" value="ECO:0007669"/>
    <property type="project" value="UniProtKB-KW"/>
</dbReference>
<dbReference type="InterPro" id="IPR036945">
    <property type="entry name" value="DAGK_sf"/>
</dbReference>
<sequence length="115" mass="12751">MHPFFKSFHYAYKGIQHCIIAERNMKFHTIAAIGVIVGGILTGLSKMEWIIIILLIGGMLALELLNTAIERTVDLVTEEFHPLAKQAKDLASGAVLIFAICCAIIGMIIFIPKWL</sequence>
<name>A0AAW9A9U1_9BACL</name>
<accession>A0AAW9A9U1</accession>
<evidence type="ECO:0000256" key="17">
    <source>
        <dbReference type="PIRSR" id="PIRSR600829-3"/>
    </source>
</evidence>
<feature type="binding site" evidence="17">
    <location>
        <begin position="79"/>
        <end position="81"/>
    </location>
    <ligand>
        <name>ATP</name>
        <dbReference type="ChEBI" id="CHEBI:30616"/>
    </ligand>
</feature>
<comment type="cofactor">
    <cofactor evidence="18">
        <name>Mg(2+)</name>
        <dbReference type="ChEBI" id="CHEBI:18420"/>
    </cofactor>
    <text evidence="18">Mn(2+), Zn(2+), Cd(2+) and Co(2+) support activity to lesser extents.</text>
</comment>
<dbReference type="PROSITE" id="PS01069">
    <property type="entry name" value="DAGK_PROKAR"/>
    <property type="match status" value="1"/>
</dbReference>
<feature type="active site" description="Proton acceptor" evidence="15">
    <location>
        <position position="63"/>
    </location>
</feature>
<dbReference type="Gene3D" id="1.10.287.3610">
    <property type="match status" value="1"/>
</dbReference>
<evidence type="ECO:0000256" key="7">
    <source>
        <dbReference type="ARBA" id="ARBA00022741"/>
    </source>
</evidence>
<dbReference type="InterPro" id="IPR033717">
    <property type="entry name" value="UDPK"/>
</dbReference>
<evidence type="ECO:0000256" key="11">
    <source>
        <dbReference type="ARBA" id="ARBA00023098"/>
    </source>
</evidence>
<keyword evidence="14" id="KW-1208">Phospholipid metabolism</keyword>
<feature type="binding site" evidence="17">
    <location>
        <begin position="88"/>
        <end position="89"/>
    </location>
    <ligand>
        <name>ATP</name>
        <dbReference type="ChEBI" id="CHEBI:30616"/>
    </ligand>
</feature>
<dbReference type="EC" id="2.7.1.-" evidence="20"/>
<feature type="binding site" evidence="16">
    <location>
        <position position="92"/>
    </location>
    <ligand>
        <name>substrate</name>
    </ligand>
</feature>
<evidence type="ECO:0000256" key="8">
    <source>
        <dbReference type="ARBA" id="ARBA00022777"/>
    </source>
</evidence>
<keyword evidence="18" id="KW-0460">Magnesium</keyword>
<comment type="subcellular location">
    <subcellularLocation>
        <location evidence="1">Cell membrane</location>
        <topology evidence="1">Multi-pass membrane protein</topology>
    </subcellularLocation>
</comment>
<keyword evidence="3" id="KW-1003">Cell membrane</keyword>
<organism evidence="20 21">
    <name type="scientific">Sporosarcina thermotolerans</name>
    <dbReference type="NCBI Taxonomy" id="633404"/>
    <lineage>
        <taxon>Bacteria</taxon>
        <taxon>Bacillati</taxon>
        <taxon>Bacillota</taxon>
        <taxon>Bacilli</taxon>
        <taxon>Bacillales</taxon>
        <taxon>Caryophanaceae</taxon>
        <taxon>Sporosarcina</taxon>
    </lineage>
</organism>
<keyword evidence="21" id="KW-1185">Reference proteome</keyword>
<dbReference type="GO" id="GO:0005524">
    <property type="term" value="F:ATP binding"/>
    <property type="evidence" value="ECO:0007669"/>
    <property type="project" value="UniProtKB-KW"/>
</dbReference>
<feature type="binding site" evidence="17">
    <location>
        <position position="10"/>
    </location>
    <ligand>
        <name>ATP</name>
        <dbReference type="ChEBI" id="CHEBI:30616"/>
    </ligand>
</feature>
<evidence type="ECO:0000313" key="21">
    <source>
        <dbReference type="Proteomes" id="UP001271648"/>
    </source>
</evidence>
<keyword evidence="7 17" id="KW-0547">Nucleotide-binding</keyword>
<gene>
    <name evidence="20" type="ORF">QTL97_10590</name>
</gene>
<feature type="transmembrane region" description="Helical" evidence="19">
    <location>
        <begin position="90"/>
        <end position="111"/>
    </location>
</feature>
<dbReference type="GO" id="GO:0016301">
    <property type="term" value="F:kinase activity"/>
    <property type="evidence" value="ECO:0007669"/>
    <property type="project" value="UniProtKB-KW"/>
</dbReference>
<keyword evidence="9 17" id="KW-0067">ATP-binding</keyword>
<evidence type="ECO:0000256" key="9">
    <source>
        <dbReference type="ARBA" id="ARBA00022840"/>
    </source>
</evidence>
<dbReference type="CDD" id="cd14265">
    <property type="entry name" value="UDPK_IM_like"/>
    <property type="match status" value="1"/>
</dbReference>
<evidence type="ECO:0000256" key="5">
    <source>
        <dbReference type="ARBA" id="ARBA00022679"/>
    </source>
</evidence>
<evidence type="ECO:0000256" key="14">
    <source>
        <dbReference type="ARBA" id="ARBA00023264"/>
    </source>
</evidence>
<evidence type="ECO:0000256" key="1">
    <source>
        <dbReference type="ARBA" id="ARBA00004651"/>
    </source>
</evidence>
<dbReference type="GO" id="GO:0046872">
    <property type="term" value="F:metal ion binding"/>
    <property type="evidence" value="ECO:0007669"/>
    <property type="project" value="UniProtKB-KW"/>
</dbReference>
<feature type="binding site" evidence="18">
    <location>
        <position position="70"/>
    </location>
    <ligand>
        <name>a divalent metal cation</name>
        <dbReference type="ChEBI" id="CHEBI:60240"/>
    </ligand>
</feature>
<dbReference type="RefSeq" id="WP_317940760.1">
    <property type="nucleotide sequence ID" value="NZ_JAUBDJ010000005.1"/>
</dbReference>
<dbReference type="PANTHER" id="PTHR34299">
    <property type="entry name" value="DIACYLGLYCEROL KINASE"/>
    <property type="match status" value="1"/>
</dbReference>
<evidence type="ECO:0000256" key="18">
    <source>
        <dbReference type="PIRSR" id="PIRSR600829-4"/>
    </source>
</evidence>
<proteinExistence type="inferred from homology"/>
<evidence type="ECO:0000313" key="20">
    <source>
        <dbReference type="EMBL" id="MDW0117383.1"/>
    </source>
</evidence>
<dbReference type="AlphaFoldDB" id="A0AAW9A9U1"/>
<comment type="similarity">
    <text evidence="2">Belongs to the bacterial diacylglycerol kinase family.</text>
</comment>
<reference evidence="20 21" key="1">
    <citation type="submission" date="2023-06" db="EMBL/GenBank/DDBJ databases">
        <title>Sporosarcina sp. nov., isolated from Korean traditional fermented seafood 'Jeotgal'.</title>
        <authorList>
            <person name="Yang A.I."/>
            <person name="Shin N.-R."/>
        </authorList>
    </citation>
    <scope>NUCLEOTIDE SEQUENCE [LARGE SCALE GENOMIC DNA]</scope>
    <source>
        <strain evidence="20 21">KCTC43456</strain>
    </source>
</reference>
<dbReference type="EMBL" id="JAUBDJ010000005">
    <property type="protein sequence ID" value="MDW0117383.1"/>
    <property type="molecule type" value="Genomic_DNA"/>
</dbReference>
<dbReference type="Proteomes" id="UP001271648">
    <property type="component" value="Unassembled WGS sequence"/>
</dbReference>
<protein>
    <submittedName>
        <fullName evidence="20">Diacylglycerol kinase family protein</fullName>
        <ecNumber evidence="20">2.7.1.-</ecNumber>
    </submittedName>
</protein>
<evidence type="ECO:0000256" key="10">
    <source>
        <dbReference type="ARBA" id="ARBA00022989"/>
    </source>
</evidence>